<dbReference type="eggNOG" id="ENOG50300QZ">
    <property type="taxonomic scope" value="Bacteria"/>
</dbReference>
<accession>S3HA78</accession>
<reference evidence="1 2" key="1">
    <citation type="journal article" date="2012" name="J. Bacteriol.">
        <title>Genome sequence of Rhizobium grahamii CCGE502, a broad-host-range symbiont with low nodulation competitiveness in Phaseolus vulgaris.</title>
        <authorList>
            <person name="Althabegoiti M.J."/>
            <person name="Lozano L."/>
            <person name="Torres-Tejerizo G."/>
            <person name="Ormeno-Orrillo E."/>
            <person name="Rogel M.A."/>
            <person name="Gonzalez V."/>
            <person name="Martinez-Romero E."/>
        </authorList>
    </citation>
    <scope>NUCLEOTIDE SEQUENCE [LARGE SCALE GENOMIC DNA]</scope>
    <source>
        <strain evidence="1 2">CCGE 502</strain>
    </source>
</reference>
<dbReference type="HOGENOM" id="CLU_2452504_0_0_5"/>
<comment type="caution">
    <text evidence="1">The sequence shown here is derived from an EMBL/GenBank/DDBJ whole genome shotgun (WGS) entry which is preliminary data.</text>
</comment>
<keyword evidence="2" id="KW-1185">Reference proteome</keyword>
<sequence length="89" mass="9965">MTVDIYNMSDADRQAHAITAAHQASEAVTELLRFSREGSDIKGTFGDIDVVEKLLDAAKIAIECLTEDDDGQRYSSIYGDLKHELEFWI</sequence>
<name>S3HA78_9HYPH</name>
<dbReference type="AlphaFoldDB" id="S3HA78"/>
<evidence type="ECO:0000313" key="2">
    <source>
        <dbReference type="Proteomes" id="UP000014411"/>
    </source>
</evidence>
<dbReference type="EMBL" id="AEYE02000029">
    <property type="protein sequence ID" value="EPE95742.1"/>
    <property type="molecule type" value="Genomic_DNA"/>
</dbReference>
<proteinExistence type="predicted"/>
<dbReference type="Proteomes" id="UP000014411">
    <property type="component" value="Unassembled WGS sequence"/>
</dbReference>
<protein>
    <submittedName>
        <fullName evidence="1">Uncharacterized protein</fullName>
    </submittedName>
</protein>
<organism evidence="1 2">
    <name type="scientific">Rhizobium grahamii CCGE 502</name>
    <dbReference type="NCBI Taxonomy" id="990285"/>
    <lineage>
        <taxon>Bacteria</taxon>
        <taxon>Pseudomonadati</taxon>
        <taxon>Pseudomonadota</taxon>
        <taxon>Alphaproteobacteria</taxon>
        <taxon>Hyphomicrobiales</taxon>
        <taxon>Rhizobiaceae</taxon>
        <taxon>Rhizobium/Agrobacterium group</taxon>
        <taxon>Rhizobium</taxon>
    </lineage>
</organism>
<evidence type="ECO:0000313" key="1">
    <source>
        <dbReference type="EMBL" id="EPE95742.1"/>
    </source>
</evidence>
<gene>
    <name evidence="1" type="ORF">RGCCGE502_22870</name>
</gene>
<dbReference type="RefSeq" id="WP_016556524.1">
    <property type="nucleotide sequence ID" value="NZ_AEYE02000029.1"/>
</dbReference>
<dbReference type="STRING" id="990285.RGCCGE502_22870"/>